<feature type="region of interest" description="Disordered" evidence="1">
    <location>
        <begin position="1"/>
        <end position="31"/>
    </location>
</feature>
<accession>X0VC60</accession>
<organism evidence="2">
    <name type="scientific">marine sediment metagenome</name>
    <dbReference type="NCBI Taxonomy" id="412755"/>
    <lineage>
        <taxon>unclassified sequences</taxon>
        <taxon>metagenomes</taxon>
        <taxon>ecological metagenomes</taxon>
    </lineage>
</organism>
<feature type="non-terminal residue" evidence="2">
    <location>
        <position position="1"/>
    </location>
</feature>
<name>X0VC60_9ZZZZ</name>
<feature type="compositionally biased region" description="Basic and acidic residues" evidence="1">
    <location>
        <begin position="1"/>
        <end position="15"/>
    </location>
</feature>
<evidence type="ECO:0000313" key="2">
    <source>
        <dbReference type="EMBL" id="GAG08877.1"/>
    </source>
</evidence>
<proteinExistence type="predicted"/>
<evidence type="ECO:0000256" key="1">
    <source>
        <dbReference type="SAM" id="MobiDB-lite"/>
    </source>
</evidence>
<dbReference type="EMBL" id="BARS01021894">
    <property type="protein sequence ID" value="GAG08877.1"/>
    <property type="molecule type" value="Genomic_DNA"/>
</dbReference>
<reference evidence="2" key="1">
    <citation type="journal article" date="2014" name="Front. Microbiol.">
        <title>High frequency of phylogenetically diverse reductive dehalogenase-homologous genes in deep subseafloor sedimentary metagenomes.</title>
        <authorList>
            <person name="Kawai M."/>
            <person name="Futagami T."/>
            <person name="Toyoda A."/>
            <person name="Takaki Y."/>
            <person name="Nishi S."/>
            <person name="Hori S."/>
            <person name="Arai W."/>
            <person name="Tsubouchi T."/>
            <person name="Morono Y."/>
            <person name="Uchiyama I."/>
            <person name="Ito T."/>
            <person name="Fujiyama A."/>
            <person name="Inagaki F."/>
            <person name="Takami H."/>
        </authorList>
    </citation>
    <scope>NUCLEOTIDE SEQUENCE</scope>
    <source>
        <strain evidence="2">Expedition CK06-06</strain>
    </source>
</reference>
<comment type="caution">
    <text evidence="2">The sequence shown here is derived from an EMBL/GenBank/DDBJ whole genome shotgun (WGS) entry which is preliminary data.</text>
</comment>
<gene>
    <name evidence="2" type="ORF">S01H1_35087</name>
</gene>
<sequence>IEKTKSAVNPEEKPMKTFGKNPGAPETGRGRAKVVKRVAIKVAAPKLGTIKQVKAKKKVAITPFNPPAPGVPVNEIIVAPLKANITRSTPKLPTAINFVVVQPFFMIEFF</sequence>
<protein>
    <submittedName>
        <fullName evidence="2">Uncharacterized protein</fullName>
    </submittedName>
</protein>
<dbReference type="AlphaFoldDB" id="X0VC60"/>